<feature type="region of interest" description="Disordered" evidence="5">
    <location>
        <begin position="1"/>
        <end position="38"/>
    </location>
</feature>
<dbReference type="RefSeq" id="XP_071915219.1">
    <property type="nucleotide sequence ID" value="XM_072059118.1"/>
</dbReference>
<dbReference type="InterPro" id="IPR006447">
    <property type="entry name" value="Myb_dom_plants"/>
</dbReference>
<keyword evidence="4" id="KW-0539">Nucleus</keyword>
<name>A0ABM4V6R4_COFAR</name>
<gene>
    <name evidence="10" type="primary">LOC140011061</name>
</gene>
<dbReference type="PANTHER" id="PTHR44042">
    <property type="entry name" value="DUPLICATED HOMEODOMAIN-LIKE SUPERFAMILY PROTEIN-RELATED"/>
    <property type="match status" value="1"/>
</dbReference>
<dbReference type="InterPro" id="IPR009057">
    <property type="entry name" value="Homeodomain-like_sf"/>
</dbReference>
<feature type="compositionally biased region" description="Low complexity" evidence="5">
    <location>
        <begin position="1"/>
        <end position="13"/>
    </location>
</feature>
<dbReference type="InterPro" id="IPR001005">
    <property type="entry name" value="SANT/Myb"/>
</dbReference>
<evidence type="ECO:0000259" key="6">
    <source>
        <dbReference type="PROSITE" id="PS50090"/>
    </source>
</evidence>
<dbReference type="CDD" id="cd00167">
    <property type="entry name" value="SANT"/>
    <property type="match status" value="2"/>
</dbReference>
<dbReference type="InterPro" id="IPR017884">
    <property type="entry name" value="SANT_dom"/>
</dbReference>
<dbReference type="Pfam" id="PF00249">
    <property type="entry name" value="Myb_DNA-binding"/>
    <property type="match status" value="2"/>
</dbReference>
<dbReference type="InterPro" id="IPR017930">
    <property type="entry name" value="Myb_dom"/>
</dbReference>
<keyword evidence="3" id="KW-0804">Transcription</keyword>
<evidence type="ECO:0000259" key="8">
    <source>
        <dbReference type="PROSITE" id="PS51294"/>
    </source>
</evidence>
<protein>
    <submittedName>
        <fullName evidence="10">Uncharacterized protein</fullName>
    </submittedName>
</protein>
<dbReference type="PANTHER" id="PTHR44042:SF67">
    <property type="entry name" value="MYB-LIKE PROTEIN I"/>
    <property type="match status" value="1"/>
</dbReference>
<keyword evidence="2" id="KW-0805">Transcription regulation</keyword>
<dbReference type="Proteomes" id="UP001652660">
    <property type="component" value="Chromosome 7e"/>
</dbReference>
<comment type="subcellular location">
    <subcellularLocation>
        <location evidence="1">Nucleus</location>
    </subcellularLocation>
</comment>
<evidence type="ECO:0000256" key="3">
    <source>
        <dbReference type="ARBA" id="ARBA00023163"/>
    </source>
</evidence>
<dbReference type="GeneID" id="140011061"/>
<evidence type="ECO:0000313" key="9">
    <source>
        <dbReference type="Proteomes" id="UP001652660"/>
    </source>
</evidence>
<evidence type="ECO:0000256" key="5">
    <source>
        <dbReference type="SAM" id="MobiDB-lite"/>
    </source>
</evidence>
<dbReference type="SUPFAM" id="SSF46689">
    <property type="entry name" value="Homeodomain-like"/>
    <property type="match status" value="2"/>
</dbReference>
<proteinExistence type="predicted"/>
<sequence length="491" mass="54278">MQRMAPAATEATAPAPPPPPEVQQPALSQTPQKIQKEKAAMAEKDVEMMRLKLDKALSGSMDRRSGFDLKMDSRTCNNSIWTREEDKAFENALAFYLDDSNLWEKIAAVVPGRTVEEIKMHYEVLVADVNAIELGLVPFPRYADSFKKSRKLVGHVAIDRKGKQCEKVQSESSCRGISLRSDPDCKRATWSEEEHRLFLQGLDKYGRGDWRNISRLCVRSRTPTQVASHAQKYFKRTVVVDKKTRSSIHDVTILDNGKIVTQQVQTTQLVVRASGNSIMDTGLYQSVNNRVSGDYLHGSLIDSQCNMFSHVPSTKDISAGIDLLESLLDSLADTPTPQEPSSQKISEFTSASLCTPVNANQHMPTNGEVVIEDTITPADLEIFNSLFIFQHDMSNSQGPIIGEVIGTAESPQMLNFEALPLSVHHDFGVHAPLTASQPTLDPLLSDGIRGLFPYPGSSMFEMDLSDFATFFCDEPDEVAAPTYPAPLSGQN</sequence>
<evidence type="ECO:0000256" key="2">
    <source>
        <dbReference type="ARBA" id="ARBA00023015"/>
    </source>
</evidence>
<dbReference type="PROSITE" id="PS51294">
    <property type="entry name" value="HTH_MYB"/>
    <property type="match status" value="1"/>
</dbReference>
<evidence type="ECO:0000259" key="7">
    <source>
        <dbReference type="PROSITE" id="PS51293"/>
    </source>
</evidence>
<keyword evidence="9" id="KW-1185">Reference proteome</keyword>
<evidence type="ECO:0000256" key="1">
    <source>
        <dbReference type="ARBA" id="ARBA00004123"/>
    </source>
</evidence>
<dbReference type="PROSITE" id="PS51293">
    <property type="entry name" value="SANT"/>
    <property type="match status" value="1"/>
</dbReference>
<feature type="domain" description="SANT" evidence="7">
    <location>
        <begin position="190"/>
        <end position="238"/>
    </location>
</feature>
<dbReference type="Gene3D" id="1.10.10.60">
    <property type="entry name" value="Homeodomain-like"/>
    <property type="match status" value="2"/>
</dbReference>
<accession>A0ABM4V6R4</accession>
<feature type="domain" description="Myb-like" evidence="6">
    <location>
        <begin position="182"/>
        <end position="234"/>
    </location>
</feature>
<evidence type="ECO:0000256" key="4">
    <source>
        <dbReference type="ARBA" id="ARBA00023242"/>
    </source>
</evidence>
<organism evidence="9 10">
    <name type="scientific">Coffea arabica</name>
    <name type="common">Arabian coffee</name>
    <dbReference type="NCBI Taxonomy" id="13443"/>
    <lineage>
        <taxon>Eukaryota</taxon>
        <taxon>Viridiplantae</taxon>
        <taxon>Streptophyta</taxon>
        <taxon>Embryophyta</taxon>
        <taxon>Tracheophyta</taxon>
        <taxon>Spermatophyta</taxon>
        <taxon>Magnoliopsida</taxon>
        <taxon>eudicotyledons</taxon>
        <taxon>Gunneridae</taxon>
        <taxon>Pentapetalae</taxon>
        <taxon>asterids</taxon>
        <taxon>lamiids</taxon>
        <taxon>Gentianales</taxon>
        <taxon>Rubiaceae</taxon>
        <taxon>Ixoroideae</taxon>
        <taxon>Gardenieae complex</taxon>
        <taxon>Bertiereae - Coffeeae clade</taxon>
        <taxon>Coffeeae</taxon>
        <taxon>Coffea</taxon>
    </lineage>
</organism>
<feature type="domain" description="Myb-like" evidence="6">
    <location>
        <begin position="81"/>
        <end position="126"/>
    </location>
</feature>
<feature type="domain" description="HTH myb-type" evidence="8">
    <location>
        <begin position="182"/>
        <end position="238"/>
    </location>
</feature>
<reference evidence="10" key="1">
    <citation type="submission" date="2025-08" db="UniProtKB">
        <authorList>
            <consortium name="RefSeq"/>
        </authorList>
    </citation>
    <scope>IDENTIFICATION</scope>
    <source>
        <tissue evidence="10">Leaves</tissue>
    </source>
</reference>
<dbReference type="SMART" id="SM00717">
    <property type="entry name" value="SANT"/>
    <property type="match status" value="2"/>
</dbReference>
<evidence type="ECO:0000313" key="10">
    <source>
        <dbReference type="RefSeq" id="XP_071915219.1"/>
    </source>
</evidence>
<dbReference type="PROSITE" id="PS50090">
    <property type="entry name" value="MYB_LIKE"/>
    <property type="match status" value="2"/>
</dbReference>
<dbReference type="NCBIfam" id="TIGR01557">
    <property type="entry name" value="myb_SHAQKYF"/>
    <property type="match status" value="1"/>
</dbReference>